<reference evidence="2 3" key="1">
    <citation type="journal article" date="2023" name="Plants (Basel)">
        <title>Bridging the Gap: Combining Genomics and Transcriptomics Approaches to Understand Stylosanthes scabra, an Orphan Legume from the Brazilian Caatinga.</title>
        <authorList>
            <person name="Ferreira-Neto J.R.C."/>
            <person name="da Silva M.D."/>
            <person name="Binneck E."/>
            <person name="de Melo N.F."/>
            <person name="da Silva R.H."/>
            <person name="de Melo A.L.T.M."/>
            <person name="Pandolfi V."/>
            <person name="Bustamante F.O."/>
            <person name="Brasileiro-Vidal A.C."/>
            <person name="Benko-Iseppon A.M."/>
        </authorList>
    </citation>
    <scope>NUCLEOTIDE SEQUENCE [LARGE SCALE GENOMIC DNA]</scope>
    <source>
        <tissue evidence="2">Leaves</tissue>
    </source>
</reference>
<evidence type="ECO:0000313" key="2">
    <source>
        <dbReference type="EMBL" id="MED6129109.1"/>
    </source>
</evidence>
<organism evidence="2 3">
    <name type="scientific">Stylosanthes scabra</name>
    <dbReference type="NCBI Taxonomy" id="79078"/>
    <lineage>
        <taxon>Eukaryota</taxon>
        <taxon>Viridiplantae</taxon>
        <taxon>Streptophyta</taxon>
        <taxon>Embryophyta</taxon>
        <taxon>Tracheophyta</taxon>
        <taxon>Spermatophyta</taxon>
        <taxon>Magnoliopsida</taxon>
        <taxon>eudicotyledons</taxon>
        <taxon>Gunneridae</taxon>
        <taxon>Pentapetalae</taxon>
        <taxon>rosids</taxon>
        <taxon>fabids</taxon>
        <taxon>Fabales</taxon>
        <taxon>Fabaceae</taxon>
        <taxon>Papilionoideae</taxon>
        <taxon>50 kb inversion clade</taxon>
        <taxon>dalbergioids sensu lato</taxon>
        <taxon>Dalbergieae</taxon>
        <taxon>Pterocarpus clade</taxon>
        <taxon>Stylosanthes</taxon>
    </lineage>
</organism>
<evidence type="ECO:0000313" key="3">
    <source>
        <dbReference type="Proteomes" id="UP001341840"/>
    </source>
</evidence>
<feature type="non-terminal residue" evidence="2">
    <location>
        <position position="122"/>
    </location>
</feature>
<comment type="caution">
    <text evidence="2">The sequence shown here is derived from an EMBL/GenBank/DDBJ whole genome shotgun (WGS) entry which is preliminary data.</text>
</comment>
<dbReference type="EMBL" id="JASCZI010033869">
    <property type="protein sequence ID" value="MED6129109.1"/>
    <property type="molecule type" value="Genomic_DNA"/>
</dbReference>
<name>A0ABU6RZ04_9FABA</name>
<evidence type="ECO:0000256" key="1">
    <source>
        <dbReference type="SAM" id="MobiDB-lite"/>
    </source>
</evidence>
<feature type="compositionally biased region" description="Basic residues" evidence="1">
    <location>
        <begin position="1"/>
        <end position="10"/>
    </location>
</feature>
<protein>
    <submittedName>
        <fullName evidence="2">Uncharacterized protein</fullName>
    </submittedName>
</protein>
<sequence length="122" mass="14017">MAPRGRSRRPARGDSRGEQADEVGPDAQARQAPQEEEDLHRLNREWHIIAGELPRFVTQHSKSYHILWTNFTNFSDNTTDDSIFGEARPNTPEGMLRQLSKLEPVPEKSEIYGVRIPNPWIL</sequence>
<dbReference type="Proteomes" id="UP001341840">
    <property type="component" value="Unassembled WGS sequence"/>
</dbReference>
<feature type="region of interest" description="Disordered" evidence="1">
    <location>
        <begin position="1"/>
        <end position="39"/>
    </location>
</feature>
<gene>
    <name evidence="2" type="ORF">PIB30_104669</name>
</gene>
<accession>A0ABU6RZ04</accession>
<proteinExistence type="predicted"/>
<keyword evidence="3" id="KW-1185">Reference proteome</keyword>